<dbReference type="SUPFAM" id="SSF55347">
    <property type="entry name" value="Glyceraldehyde-3-phosphate dehydrogenase-like, C-terminal domain"/>
    <property type="match status" value="1"/>
</dbReference>
<dbReference type="OrthoDB" id="9792085at2"/>
<dbReference type="AlphaFoldDB" id="A0A328HM96"/>
<dbReference type="PANTHER" id="PTHR43818:SF11">
    <property type="entry name" value="BCDNA.GH03377"/>
    <property type="match status" value="1"/>
</dbReference>
<dbReference type="Pfam" id="PF01408">
    <property type="entry name" value="GFO_IDH_MocA"/>
    <property type="match status" value="1"/>
</dbReference>
<evidence type="ECO:0000313" key="5">
    <source>
        <dbReference type="EMBL" id="RAM38350.1"/>
    </source>
</evidence>
<keyword evidence="1" id="KW-0560">Oxidoreductase</keyword>
<reference evidence="5 6" key="1">
    <citation type="submission" date="2018-04" db="EMBL/GenBank/DDBJ databases">
        <title>Bacteria isolated from cave deposits of Manipur.</title>
        <authorList>
            <person name="Sahoo D."/>
            <person name="Sarangthem I."/>
            <person name="Nandeibam J."/>
        </authorList>
    </citation>
    <scope>NUCLEOTIDE SEQUENCE [LARGE SCALE GENOMIC DNA]</scope>
    <source>
        <strain evidence="6">mrc11</strain>
    </source>
</reference>
<evidence type="ECO:0000313" key="6">
    <source>
        <dbReference type="Proteomes" id="UP000249166"/>
    </source>
</evidence>
<sequence length="384" mass="40623">MTLKLRSGIIGTGFMGSVHAQAVRAAGGEVSAIAGSSPASAEAAAAALGAHTAAESAEALIARDDVDVIHICTPNATHADLARRAIAAGKPVVCEKPLATSVEDAGELTDLAEREGVVTGVPFVYRFYPAVREARDRIRRGDAGHLWLLHGSYLQDWLVGAEATNWRVDSKLGGASRAFGDIGVHWCDLMEFTTGHRITRLVAKTSRAYDQRETGGQLSSVATEDGATLLFETDKGATGSLVVSQVSPGRKNRLWFSFDGTEASFSFNQERPDTLHVGSTASSSEIAVGPQTLSTPGGRRYAKLPPGHPQGYQDSFNSFVADIYAAVQGQTPEGLPTFRDGLRAALLTDAVVTSAAQQSWVDVPGTDTPFDLLKSSSAVERQKQ</sequence>
<dbReference type="RefSeq" id="WP_111902819.1">
    <property type="nucleotide sequence ID" value="NZ_QLNP01000062.1"/>
</dbReference>
<comment type="caution">
    <text evidence="5">The sequence shown here is derived from an EMBL/GenBank/DDBJ whole genome shotgun (WGS) entry which is preliminary data.</text>
</comment>
<dbReference type="InterPro" id="IPR036291">
    <property type="entry name" value="NAD(P)-bd_dom_sf"/>
</dbReference>
<dbReference type="PANTHER" id="PTHR43818">
    <property type="entry name" value="BCDNA.GH03377"/>
    <property type="match status" value="1"/>
</dbReference>
<evidence type="ECO:0000256" key="2">
    <source>
        <dbReference type="ARBA" id="ARBA00023027"/>
    </source>
</evidence>
<evidence type="ECO:0000256" key="1">
    <source>
        <dbReference type="ARBA" id="ARBA00023002"/>
    </source>
</evidence>
<protein>
    <submittedName>
        <fullName evidence="5">Gfo/Idh/MocA family oxidoreductase</fullName>
    </submittedName>
</protein>
<accession>A0A328HM96</accession>
<dbReference type="SUPFAM" id="SSF51735">
    <property type="entry name" value="NAD(P)-binding Rossmann-fold domains"/>
    <property type="match status" value="1"/>
</dbReference>
<feature type="domain" description="GFO/IDH/MocA-like oxidoreductase" evidence="4">
    <location>
        <begin position="131"/>
        <end position="265"/>
    </location>
</feature>
<dbReference type="EMBL" id="QLNP01000062">
    <property type="protein sequence ID" value="RAM38350.1"/>
    <property type="molecule type" value="Genomic_DNA"/>
</dbReference>
<organism evidence="5 6">
    <name type="scientific">Arthrobacter globiformis</name>
    <dbReference type="NCBI Taxonomy" id="1665"/>
    <lineage>
        <taxon>Bacteria</taxon>
        <taxon>Bacillati</taxon>
        <taxon>Actinomycetota</taxon>
        <taxon>Actinomycetes</taxon>
        <taxon>Micrococcales</taxon>
        <taxon>Micrococcaceae</taxon>
        <taxon>Arthrobacter</taxon>
    </lineage>
</organism>
<feature type="domain" description="Gfo/Idh/MocA-like oxidoreductase N-terminal" evidence="3">
    <location>
        <begin position="6"/>
        <end position="121"/>
    </location>
</feature>
<evidence type="ECO:0000259" key="4">
    <source>
        <dbReference type="Pfam" id="PF22725"/>
    </source>
</evidence>
<dbReference type="InterPro" id="IPR050463">
    <property type="entry name" value="Gfo/Idh/MocA_oxidrdct_glycsds"/>
</dbReference>
<dbReference type="Pfam" id="PF22725">
    <property type="entry name" value="GFO_IDH_MocA_C3"/>
    <property type="match status" value="1"/>
</dbReference>
<dbReference type="GO" id="GO:0000166">
    <property type="term" value="F:nucleotide binding"/>
    <property type="evidence" value="ECO:0007669"/>
    <property type="project" value="InterPro"/>
</dbReference>
<dbReference type="Proteomes" id="UP000249166">
    <property type="component" value="Unassembled WGS sequence"/>
</dbReference>
<dbReference type="InterPro" id="IPR000683">
    <property type="entry name" value="Gfo/Idh/MocA-like_OxRdtase_N"/>
</dbReference>
<dbReference type="Gene3D" id="3.40.50.720">
    <property type="entry name" value="NAD(P)-binding Rossmann-like Domain"/>
    <property type="match status" value="1"/>
</dbReference>
<keyword evidence="2" id="KW-0520">NAD</keyword>
<dbReference type="GO" id="GO:0016491">
    <property type="term" value="F:oxidoreductase activity"/>
    <property type="evidence" value="ECO:0007669"/>
    <property type="project" value="UniProtKB-KW"/>
</dbReference>
<gene>
    <name evidence="5" type="ORF">DBZ45_04925</name>
</gene>
<evidence type="ECO:0000259" key="3">
    <source>
        <dbReference type="Pfam" id="PF01408"/>
    </source>
</evidence>
<dbReference type="Gene3D" id="3.30.360.10">
    <property type="entry name" value="Dihydrodipicolinate Reductase, domain 2"/>
    <property type="match status" value="1"/>
</dbReference>
<name>A0A328HM96_ARTGO</name>
<dbReference type="InterPro" id="IPR055170">
    <property type="entry name" value="GFO_IDH_MocA-like_dom"/>
</dbReference>
<proteinExistence type="predicted"/>